<dbReference type="AlphaFoldDB" id="A0A9X1LTM9"/>
<sequence length="360" mass="38046">MPHPLSRREAPVRALLAAALALILVGLTTGAASAADDTDEQPTIRWSVTPADETGPDGRNAVEHDIDPGDTVADHFAVRNVSEDTVTFRLAAADGFYTRTGRFDMLPADQESVDSGTWIQIPEEVTVAAGETVVVPFEIVVPDTAEPGDHAAGITASVLQVQSSDEGANVGVESRVGFRVLTRVTGEITPAAEIGQAAATYALSWNPLRPGEVTVTFEVVNTGNTRLVAEGVVEAGGKTVAFPAEGEITQELLPGDSRPLAVVVDDVWPLFVVPVSVTLDAVVVTMDGTTSSLDPVSADTLAWAIPWPQFIVLAGLALVIAAFVWGRRRSKARIAGLLEEARAQAREEERRSAEESVNAR</sequence>
<feature type="chain" id="PRO_5040988054" evidence="4">
    <location>
        <begin position="35"/>
        <end position="360"/>
    </location>
</feature>
<keyword evidence="3" id="KW-0472">Membrane</keyword>
<dbReference type="EMBL" id="JAGTTN010000001">
    <property type="protein sequence ID" value="MCC2031463.1"/>
    <property type="molecule type" value="Genomic_DNA"/>
</dbReference>
<feature type="signal peptide" evidence="4">
    <location>
        <begin position="1"/>
        <end position="34"/>
    </location>
</feature>
<organism evidence="5 6">
    <name type="scientific">Microbacterium allomyrinae</name>
    <dbReference type="NCBI Taxonomy" id="2830666"/>
    <lineage>
        <taxon>Bacteria</taxon>
        <taxon>Bacillati</taxon>
        <taxon>Actinomycetota</taxon>
        <taxon>Actinomycetes</taxon>
        <taxon>Micrococcales</taxon>
        <taxon>Microbacteriaceae</taxon>
        <taxon>Microbacterium</taxon>
    </lineage>
</organism>
<evidence type="ECO:0000256" key="2">
    <source>
        <dbReference type="SAM" id="MobiDB-lite"/>
    </source>
</evidence>
<dbReference type="Proteomes" id="UP001139354">
    <property type="component" value="Unassembled WGS sequence"/>
</dbReference>
<protein>
    <submittedName>
        <fullName evidence="5">DUF916 domain-containing protein</fullName>
    </submittedName>
</protein>
<evidence type="ECO:0000313" key="5">
    <source>
        <dbReference type="EMBL" id="MCC2031463.1"/>
    </source>
</evidence>
<accession>A0A9X1LTM9</accession>
<feature type="coiled-coil region" evidence="1">
    <location>
        <begin position="331"/>
        <end position="358"/>
    </location>
</feature>
<name>A0A9X1LTM9_9MICO</name>
<comment type="caution">
    <text evidence="5">The sequence shown here is derived from an EMBL/GenBank/DDBJ whole genome shotgun (WGS) entry which is preliminary data.</text>
</comment>
<feature type="transmembrane region" description="Helical" evidence="3">
    <location>
        <begin position="301"/>
        <end position="325"/>
    </location>
</feature>
<reference evidence="5" key="1">
    <citation type="submission" date="2021-04" db="EMBL/GenBank/DDBJ databases">
        <title>Microbacterium tenobrionis sp. nov. and Microbacterium allomyrinae sp. nov., isolated from larvae of Tenobrio molitor and Allomyrina dichotoma, respectively.</title>
        <authorList>
            <person name="Lee S.D."/>
        </authorList>
    </citation>
    <scope>NUCLEOTIDE SEQUENCE</scope>
    <source>
        <strain evidence="5">BWT-G7</strain>
    </source>
</reference>
<proteinExistence type="predicted"/>
<evidence type="ECO:0000313" key="6">
    <source>
        <dbReference type="Proteomes" id="UP001139354"/>
    </source>
</evidence>
<evidence type="ECO:0000256" key="3">
    <source>
        <dbReference type="SAM" id="Phobius"/>
    </source>
</evidence>
<feature type="region of interest" description="Disordered" evidence="2">
    <location>
        <begin position="33"/>
        <end position="59"/>
    </location>
</feature>
<evidence type="ECO:0000256" key="4">
    <source>
        <dbReference type="SAM" id="SignalP"/>
    </source>
</evidence>
<gene>
    <name evidence="5" type="ORF">KEC57_04620</name>
</gene>
<keyword evidence="3" id="KW-0812">Transmembrane</keyword>
<dbReference type="RefSeq" id="WP_229383343.1">
    <property type="nucleotide sequence ID" value="NZ_JAGTTN010000001.1"/>
</dbReference>
<keyword evidence="3" id="KW-1133">Transmembrane helix</keyword>
<keyword evidence="1" id="KW-0175">Coiled coil</keyword>
<evidence type="ECO:0000256" key="1">
    <source>
        <dbReference type="SAM" id="Coils"/>
    </source>
</evidence>
<keyword evidence="6" id="KW-1185">Reference proteome</keyword>
<keyword evidence="4" id="KW-0732">Signal</keyword>